<dbReference type="EMBL" id="JADNRY010000151">
    <property type="protein sequence ID" value="KAF9063221.1"/>
    <property type="molecule type" value="Genomic_DNA"/>
</dbReference>
<feature type="compositionally biased region" description="Gly residues" evidence="1">
    <location>
        <begin position="138"/>
        <end position="159"/>
    </location>
</feature>
<accession>A0A9P5PH11</accession>
<dbReference type="AlphaFoldDB" id="A0A9P5PH11"/>
<feature type="compositionally biased region" description="Acidic residues" evidence="1">
    <location>
        <begin position="166"/>
        <end position="175"/>
    </location>
</feature>
<sequence length="185" mass="20062">MATATTQPQPGFWEQYATTASMYNLPVPVPYEQQQSIQPPRIAIQQLLHQPPVITHNPQQYLQQLIPAPQSFVPPMFAYNGQGVSPRSQQPRIHTMNLHSMPDTYATGFIPKESRNIVPQTPRLPPRQQGTAAQQLATGGGGPPQGGGGHNPDNGGDGDGSNNNNDNEDEDEDEAPIPPPGVPHR</sequence>
<evidence type="ECO:0000256" key="1">
    <source>
        <dbReference type="SAM" id="MobiDB-lite"/>
    </source>
</evidence>
<feature type="compositionally biased region" description="Polar residues" evidence="1">
    <location>
        <begin position="128"/>
        <end position="137"/>
    </location>
</feature>
<organism evidence="2 3">
    <name type="scientific">Rhodocollybia butyracea</name>
    <dbReference type="NCBI Taxonomy" id="206335"/>
    <lineage>
        <taxon>Eukaryota</taxon>
        <taxon>Fungi</taxon>
        <taxon>Dikarya</taxon>
        <taxon>Basidiomycota</taxon>
        <taxon>Agaricomycotina</taxon>
        <taxon>Agaricomycetes</taxon>
        <taxon>Agaricomycetidae</taxon>
        <taxon>Agaricales</taxon>
        <taxon>Marasmiineae</taxon>
        <taxon>Omphalotaceae</taxon>
        <taxon>Rhodocollybia</taxon>
    </lineage>
</organism>
<feature type="region of interest" description="Disordered" evidence="1">
    <location>
        <begin position="116"/>
        <end position="185"/>
    </location>
</feature>
<protein>
    <submittedName>
        <fullName evidence="2">Uncharacterized protein</fullName>
    </submittedName>
</protein>
<name>A0A9P5PH11_9AGAR</name>
<gene>
    <name evidence="2" type="ORF">BDP27DRAFT_1427109</name>
</gene>
<reference evidence="2" key="1">
    <citation type="submission" date="2020-11" db="EMBL/GenBank/DDBJ databases">
        <authorList>
            <consortium name="DOE Joint Genome Institute"/>
            <person name="Ahrendt S."/>
            <person name="Riley R."/>
            <person name="Andreopoulos W."/>
            <person name="Labutti K."/>
            <person name="Pangilinan J."/>
            <person name="Ruiz-Duenas F.J."/>
            <person name="Barrasa J.M."/>
            <person name="Sanchez-Garcia M."/>
            <person name="Camarero S."/>
            <person name="Miyauchi S."/>
            <person name="Serrano A."/>
            <person name="Linde D."/>
            <person name="Babiker R."/>
            <person name="Drula E."/>
            <person name="Ayuso-Fernandez I."/>
            <person name="Pacheco R."/>
            <person name="Padilla G."/>
            <person name="Ferreira P."/>
            <person name="Barriuso J."/>
            <person name="Kellner H."/>
            <person name="Castanera R."/>
            <person name="Alfaro M."/>
            <person name="Ramirez L."/>
            <person name="Pisabarro A.G."/>
            <person name="Kuo A."/>
            <person name="Tritt A."/>
            <person name="Lipzen A."/>
            <person name="He G."/>
            <person name="Yan M."/>
            <person name="Ng V."/>
            <person name="Cullen D."/>
            <person name="Martin F."/>
            <person name="Rosso M.-N."/>
            <person name="Henrissat B."/>
            <person name="Hibbett D."/>
            <person name="Martinez A.T."/>
            <person name="Grigoriev I.V."/>
        </authorList>
    </citation>
    <scope>NUCLEOTIDE SEQUENCE</scope>
    <source>
        <strain evidence="2">AH 40177</strain>
    </source>
</reference>
<evidence type="ECO:0000313" key="3">
    <source>
        <dbReference type="Proteomes" id="UP000772434"/>
    </source>
</evidence>
<comment type="caution">
    <text evidence="2">The sequence shown here is derived from an EMBL/GenBank/DDBJ whole genome shotgun (WGS) entry which is preliminary data.</text>
</comment>
<feature type="compositionally biased region" description="Pro residues" evidence="1">
    <location>
        <begin position="176"/>
        <end position="185"/>
    </location>
</feature>
<evidence type="ECO:0000313" key="2">
    <source>
        <dbReference type="EMBL" id="KAF9063221.1"/>
    </source>
</evidence>
<dbReference type="Proteomes" id="UP000772434">
    <property type="component" value="Unassembled WGS sequence"/>
</dbReference>
<keyword evidence="3" id="KW-1185">Reference proteome</keyword>
<proteinExistence type="predicted"/>